<dbReference type="InterPro" id="IPR002048">
    <property type="entry name" value="EF_hand_dom"/>
</dbReference>
<dbReference type="InterPro" id="IPR035969">
    <property type="entry name" value="Rab-GAP_TBC_sf"/>
</dbReference>
<keyword evidence="1" id="KW-0343">GTPase activation</keyword>
<dbReference type="AlphaFoldDB" id="A0A507E7A8"/>
<dbReference type="InterPro" id="IPR011993">
    <property type="entry name" value="PH-like_dom_sf"/>
</dbReference>
<keyword evidence="2" id="KW-0106">Calcium</keyword>
<evidence type="ECO:0000313" key="7">
    <source>
        <dbReference type="Proteomes" id="UP000318582"/>
    </source>
</evidence>
<dbReference type="InterPro" id="IPR004182">
    <property type="entry name" value="GRAM"/>
</dbReference>
<sequence length="1157" mass="130584">MLCLPSPVELSSYWETLKEDELFLLQRLKQSEGTVIKSLWTTIQNVLDTKQPPFRIILKSAENLDAGHMVATGDTLKGTEKDWAWIQENLMPGVADLEDMSDKEAFAVSKFQSFVTSEDKDTDEKSNDAKFRAASRSWRQIFHMPEEERLVNFYSCSYHKKLMNQGWMYISVSYLCFYSFVFGVETKVVIELKDIEELAKDKSKRGVVNDAIRIKLRNQAEHVFSNLFHRDESFDLLEHLTNLAMQKLLKNTSTDPAPGLSLQGNIPAMSAVAGTAKALSLGVRPLKQNFEEAKRNARFQAAFNLPTTETLIEEISAVCQIAGTKSSFSGRLSLSDTYLCFISNVKYQCYLVLPFYAIMRVEKINTQMSTIAITVRHQLKLIFQMTSDKTASDKVCNTLRDRLQAHVGLMKQLKPFLATCPSEELLNGKEVVIGGLGLKYGFVDGKRASEKNKLRYWVSYFREFGRNLTLIRLPTFIKLVRIGLPNTLRGEVWEVSCGAIHKRYMHPGYYEKLHQDHAGEVSLSTEEIEKDLNRSLPEYSGYQTEEGINALRRVLYAFSWHEPEIGYCQAMNIVVSVLLIYLTEEQAFWILTILCERMLPGYYSTNMVGAVVDNHVFETLVAKYMPIMAEHFKKYEIQLSVACLPWFLSLYINSISLPYALRIIDCFFMEGPKGIHRWIVAVNYDSGPNTLAYSLAILKINGDAIMKVKDDGELMNVLKAYFATLGEVVQSDEQKAKRNITKFNQLILTAYREFQSVSHELIVDLRKTLQLKVVHGLDLYAKRSVIRNLNHTSRFNKEELLFLCDEFFSVQYYGRQDAQKKSSDRMEYDHFVMFLSRLADWANLKKDADEQQSRLGAEDTVKPIVGSSLLQKIFSTCFDTDGDGFINFQDLVSGLGKLIHSDMMTRMNLFFALHDGDKDDTLVKDEIIQFSESLLFLLRREDGDKHLGCVSGFLNRAFMLNAKNAVVADEAQQKTDADSLAPAVSPSTAPSSAISVNISTFRELVLGDEYLVEYFDKGFPASFVLKEREAVQVTAPPPGKEIAESLWAGGIKWIGAKRGRIPASDGGQKPAEGSGDGSSLLAQTDDEEGEEEEVEEDNEMLDEVDGLMKTSPVVADDALPIATKPELDEATPIGTKLESEDSAPVFSKADTELEILL</sequence>
<dbReference type="PANTHER" id="PTHR47219:SF20">
    <property type="entry name" value="TBC1 DOMAIN FAMILY MEMBER 2B"/>
    <property type="match status" value="1"/>
</dbReference>
<dbReference type="SMART" id="SM00054">
    <property type="entry name" value="EFh"/>
    <property type="match status" value="2"/>
</dbReference>
<dbReference type="STRING" id="109895.A0A507E7A8"/>
<dbReference type="Gene3D" id="2.30.29.30">
    <property type="entry name" value="Pleckstrin-homology domain (PH domain)/Phosphotyrosine-binding domain (PTB)"/>
    <property type="match status" value="2"/>
</dbReference>
<dbReference type="Pfam" id="PF00566">
    <property type="entry name" value="RabGAP-TBC"/>
    <property type="match status" value="1"/>
</dbReference>
<dbReference type="PANTHER" id="PTHR47219">
    <property type="entry name" value="RAB GTPASE-ACTIVATING PROTEIN 1-LIKE"/>
    <property type="match status" value="1"/>
</dbReference>
<accession>A0A507E7A8</accession>
<dbReference type="PROSITE" id="PS50222">
    <property type="entry name" value="EF_HAND_2"/>
    <property type="match status" value="1"/>
</dbReference>
<feature type="domain" description="EF-hand" evidence="5">
    <location>
        <begin position="865"/>
        <end position="901"/>
    </location>
</feature>
<dbReference type="GO" id="GO:0031267">
    <property type="term" value="F:small GTPase binding"/>
    <property type="evidence" value="ECO:0007669"/>
    <property type="project" value="TreeGrafter"/>
</dbReference>
<reference evidence="6 7" key="1">
    <citation type="journal article" date="2019" name="Sci. Rep.">
        <title>Comparative genomics of chytrid fungi reveal insights into the obligate biotrophic and pathogenic lifestyle of Synchytrium endobioticum.</title>
        <authorList>
            <person name="van de Vossenberg B.T.L.H."/>
            <person name="Warris S."/>
            <person name="Nguyen H.D.T."/>
            <person name="van Gent-Pelzer M.P.E."/>
            <person name="Joly D.L."/>
            <person name="van de Geest H.C."/>
            <person name="Bonants P.J.M."/>
            <person name="Smith D.S."/>
            <person name="Levesque C.A."/>
            <person name="van der Lee T.A.J."/>
        </authorList>
    </citation>
    <scope>NUCLEOTIDE SEQUENCE [LARGE SCALE GENOMIC DNA]</scope>
    <source>
        <strain evidence="6 7">CBS 809.83</strain>
    </source>
</reference>
<dbReference type="Proteomes" id="UP000318582">
    <property type="component" value="Unassembled WGS sequence"/>
</dbReference>
<proteinExistence type="predicted"/>
<dbReference type="SUPFAM" id="SSF47923">
    <property type="entry name" value="Ypt/Rab-GAP domain of gyp1p"/>
    <property type="match status" value="2"/>
</dbReference>
<dbReference type="SMART" id="SM00164">
    <property type="entry name" value="TBC"/>
    <property type="match status" value="1"/>
</dbReference>
<name>A0A507E7A8_9FUNG</name>
<dbReference type="Pfam" id="PF02893">
    <property type="entry name" value="GRAM"/>
    <property type="match status" value="2"/>
</dbReference>
<dbReference type="EMBL" id="QEAQ01000023">
    <property type="protein sequence ID" value="TPX59591.1"/>
    <property type="molecule type" value="Genomic_DNA"/>
</dbReference>
<evidence type="ECO:0000256" key="1">
    <source>
        <dbReference type="ARBA" id="ARBA00022468"/>
    </source>
</evidence>
<evidence type="ECO:0000313" key="6">
    <source>
        <dbReference type="EMBL" id="TPX59591.1"/>
    </source>
</evidence>
<dbReference type="PROSITE" id="PS50086">
    <property type="entry name" value="TBC_RABGAP"/>
    <property type="match status" value="1"/>
</dbReference>
<feature type="domain" description="Rab-GAP TBC" evidence="4">
    <location>
        <begin position="483"/>
        <end position="671"/>
    </location>
</feature>
<comment type="caution">
    <text evidence="6">The sequence shown here is derived from an EMBL/GenBank/DDBJ whole genome shotgun (WGS) entry which is preliminary data.</text>
</comment>
<evidence type="ECO:0000256" key="2">
    <source>
        <dbReference type="ARBA" id="ARBA00022837"/>
    </source>
</evidence>
<evidence type="ECO:0008006" key="8">
    <source>
        <dbReference type="Google" id="ProtNLM"/>
    </source>
</evidence>
<dbReference type="InterPro" id="IPR050302">
    <property type="entry name" value="Rab_GAP_TBC_domain"/>
</dbReference>
<dbReference type="PROSITE" id="PS00018">
    <property type="entry name" value="EF_HAND_1"/>
    <property type="match status" value="1"/>
</dbReference>
<evidence type="ECO:0000256" key="3">
    <source>
        <dbReference type="SAM" id="MobiDB-lite"/>
    </source>
</evidence>
<dbReference type="InterPro" id="IPR018247">
    <property type="entry name" value="EF_Hand_1_Ca_BS"/>
</dbReference>
<dbReference type="InterPro" id="IPR000195">
    <property type="entry name" value="Rab-GAP-TBC_dom"/>
</dbReference>
<keyword evidence="7" id="KW-1185">Reference proteome</keyword>
<dbReference type="Gene3D" id="1.10.8.270">
    <property type="entry name" value="putative rabgap domain of human tbc1 domain family member 14 like domains"/>
    <property type="match status" value="1"/>
</dbReference>
<protein>
    <recommendedName>
        <fullName evidence="8">Rab-GAP TBC domain-containing protein</fullName>
    </recommendedName>
</protein>
<dbReference type="Gene3D" id="1.10.238.10">
    <property type="entry name" value="EF-hand"/>
    <property type="match status" value="1"/>
</dbReference>
<dbReference type="InterPro" id="IPR011992">
    <property type="entry name" value="EF-hand-dom_pair"/>
</dbReference>
<dbReference type="GO" id="GO:0005096">
    <property type="term" value="F:GTPase activator activity"/>
    <property type="evidence" value="ECO:0007669"/>
    <property type="project" value="UniProtKB-KW"/>
</dbReference>
<evidence type="ECO:0000259" key="4">
    <source>
        <dbReference type="PROSITE" id="PS50086"/>
    </source>
</evidence>
<dbReference type="SUPFAM" id="SSF47473">
    <property type="entry name" value="EF-hand"/>
    <property type="match status" value="1"/>
</dbReference>
<organism evidence="6 7">
    <name type="scientific">Powellomyces hirtus</name>
    <dbReference type="NCBI Taxonomy" id="109895"/>
    <lineage>
        <taxon>Eukaryota</taxon>
        <taxon>Fungi</taxon>
        <taxon>Fungi incertae sedis</taxon>
        <taxon>Chytridiomycota</taxon>
        <taxon>Chytridiomycota incertae sedis</taxon>
        <taxon>Chytridiomycetes</taxon>
        <taxon>Spizellomycetales</taxon>
        <taxon>Powellomycetaceae</taxon>
        <taxon>Powellomyces</taxon>
    </lineage>
</organism>
<evidence type="ECO:0000259" key="5">
    <source>
        <dbReference type="PROSITE" id="PS50222"/>
    </source>
</evidence>
<dbReference type="Gene3D" id="1.10.472.80">
    <property type="entry name" value="Ypt/Rab-GAP domain of gyp1p, domain 3"/>
    <property type="match status" value="1"/>
</dbReference>
<dbReference type="GO" id="GO:0005509">
    <property type="term" value="F:calcium ion binding"/>
    <property type="evidence" value="ECO:0007669"/>
    <property type="project" value="InterPro"/>
</dbReference>
<dbReference type="SMART" id="SM00568">
    <property type="entry name" value="GRAM"/>
    <property type="match status" value="2"/>
</dbReference>
<gene>
    <name evidence="6" type="ORF">PhCBS80983_g02347</name>
</gene>
<feature type="region of interest" description="Disordered" evidence="3">
    <location>
        <begin position="1059"/>
        <end position="1157"/>
    </location>
</feature>
<dbReference type="FunFam" id="1.10.8.270:FF:000002">
    <property type="entry name" value="TBC1 domain family member 9B"/>
    <property type="match status" value="1"/>
</dbReference>
<feature type="compositionally biased region" description="Acidic residues" evidence="3">
    <location>
        <begin position="1084"/>
        <end position="1105"/>
    </location>
</feature>